<dbReference type="InterPro" id="IPR002498">
    <property type="entry name" value="PInositol-4-P-4/5-kinase_core"/>
</dbReference>
<evidence type="ECO:0000313" key="5">
    <source>
        <dbReference type="Proteomes" id="UP001165060"/>
    </source>
</evidence>
<name>A0ABQ6MF23_9STRA</name>
<evidence type="ECO:0000313" key="4">
    <source>
        <dbReference type="EMBL" id="GMI25030.1"/>
    </source>
</evidence>
<protein>
    <recommendedName>
        <fullName evidence="3">PIPK domain-containing protein</fullName>
    </recommendedName>
</protein>
<proteinExistence type="predicted"/>
<dbReference type="PANTHER" id="PTHR23086:SF8">
    <property type="entry name" value="PHOSPHATIDYLINOSITOL 5-PHOSPHATE 4-KINASE, ISOFORM A"/>
    <property type="match status" value="1"/>
</dbReference>
<dbReference type="InterPro" id="IPR027484">
    <property type="entry name" value="PInositol-4-P-5-kinase_N"/>
</dbReference>
<dbReference type="Gene3D" id="3.30.810.10">
    <property type="entry name" value="2-Layer Sandwich"/>
    <property type="match status" value="1"/>
</dbReference>
<keyword evidence="1" id="KW-0418">Kinase</keyword>
<dbReference type="EMBL" id="BRYB01002760">
    <property type="protein sequence ID" value="GMI25030.1"/>
    <property type="molecule type" value="Genomic_DNA"/>
</dbReference>
<feature type="domain" description="PIPK" evidence="3">
    <location>
        <begin position="98"/>
        <end position="497"/>
    </location>
</feature>
<gene>
    <name evidence="4" type="ORF">TeGR_g8759</name>
</gene>
<dbReference type="PANTHER" id="PTHR23086">
    <property type="entry name" value="PHOSPHATIDYLINOSITOL-4-PHOSPHATE 5-KINASE"/>
    <property type="match status" value="1"/>
</dbReference>
<dbReference type="InterPro" id="IPR023610">
    <property type="entry name" value="PInositol-4/5-P-5/4-kinase"/>
</dbReference>
<feature type="region of interest" description="Disordered" evidence="2">
    <location>
        <begin position="1"/>
        <end position="92"/>
    </location>
</feature>
<dbReference type="Proteomes" id="UP001165060">
    <property type="component" value="Unassembled WGS sequence"/>
</dbReference>
<keyword evidence="1" id="KW-0808">Transferase</keyword>
<dbReference type="CDD" id="cd00139">
    <property type="entry name" value="PIPKc"/>
    <property type="match status" value="1"/>
</dbReference>
<sequence length="498" mass="54880">RDLHTDENSPADLALQAASRASPRRRSTAGGLGGAIAGALGAESSDSDEEGGVGRAASAKASAKPSLLRRMSSRRAAAKAEDSSSSRPSGNEITAAHTQYALSYGMMLGIRVTQGRRTIEEATQPVAADPAPADFRVVNKLSFPPGGSNHPPNITPPHRLAHAFKFKDYAPAAFRKIRGHFGISDADYMLSLCGDFNYIEFIANSKSGQFFFYSHDGRYMIKTQTKEEGRFLRRILPSYYEHVKDNGSTLMTRFYGMHRVKMKHINEKMRFVVMSSVFFTPLKIHRMFDLKGSRVGRSATPEERAANKVMKDNDLVDDKIVISLGPNKPVFIDTLKKDSAWLASHGIMDYSLLLGVHHENGRGAAQSEGGSSFRTMSVQLTDSELERQRNVTSSDASAAPQLESEPTDATTGLGLANNVFCRDRGGIKARLAPDAEEDACLEPDIYFLGIIDILQQYNAWKKSENFIKGFKFDRKEISAVPPKDYAKRFVKFFDANTS</sequence>
<dbReference type="Gene3D" id="3.30.800.10">
    <property type="entry name" value="Phosphatidylinositol Phosphate Kinase II Beta"/>
    <property type="match status" value="1"/>
</dbReference>
<keyword evidence="5" id="KW-1185">Reference proteome</keyword>
<evidence type="ECO:0000259" key="3">
    <source>
        <dbReference type="PROSITE" id="PS51455"/>
    </source>
</evidence>
<comment type="caution">
    <text evidence="4">The sequence shown here is derived from an EMBL/GenBank/DDBJ whole genome shotgun (WGS) entry which is preliminary data.</text>
</comment>
<dbReference type="InterPro" id="IPR027483">
    <property type="entry name" value="PInositol-4-P-4/5-kinase_C_sf"/>
</dbReference>
<keyword evidence="1" id="KW-0067">ATP-binding</keyword>
<feature type="region of interest" description="Disordered" evidence="2">
    <location>
        <begin position="385"/>
        <end position="408"/>
    </location>
</feature>
<dbReference type="PROSITE" id="PS51455">
    <property type="entry name" value="PIPK"/>
    <property type="match status" value="1"/>
</dbReference>
<reference evidence="4 5" key="1">
    <citation type="journal article" date="2023" name="Commun. Biol.">
        <title>Genome analysis of Parmales, the sister group of diatoms, reveals the evolutionary specialization of diatoms from phago-mixotrophs to photoautotrophs.</title>
        <authorList>
            <person name="Ban H."/>
            <person name="Sato S."/>
            <person name="Yoshikawa S."/>
            <person name="Yamada K."/>
            <person name="Nakamura Y."/>
            <person name="Ichinomiya M."/>
            <person name="Sato N."/>
            <person name="Blanc-Mathieu R."/>
            <person name="Endo H."/>
            <person name="Kuwata A."/>
            <person name="Ogata H."/>
        </authorList>
    </citation>
    <scope>NUCLEOTIDE SEQUENCE [LARGE SCALE GENOMIC DNA]</scope>
</reference>
<evidence type="ECO:0000256" key="2">
    <source>
        <dbReference type="SAM" id="MobiDB-lite"/>
    </source>
</evidence>
<keyword evidence="1" id="KW-0547">Nucleotide-binding</keyword>
<accession>A0ABQ6MF23</accession>
<dbReference type="Pfam" id="PF01504">
    <property type="entry name" value="PIP5K"/>
    <property type="match status" value="1"/>
</dbReference>
<evidence type="ECO:0000256" key="1">
    <source>
        <dbReference type="PROSITE-ProRule" id="PRU00781"/>
    </source>
</evidence>
<organism evidence="4 5">
    <name type="scientific">Tetraparma gracilis</name>
    <dbReference type="NCBI Taxonomy" id="2962635"/>
    <lineage>
        <taxon>Eukaryota</taxon>
        <taxon>Sar</taxon>
        <taxon>Stramenopiles</taxon>
        <taxon>Ochrophyta</taxon>
        <taxon>Bolidophyceae</taxon>
        <taxon>Parmales</taxon>
        <taxon>Triparmaceae</taxon>
        <taxon>Tetraparma</taxon>
    </lineage>
</organism>
<feature type="non-terminal residue" evidence="4">
    <location>
        <position position="1"/>
    </location>
</feature>
<dbReference type="SMART" id="SM00330">
    <property type="entry name" value="PIPKc"/>
    <property type="match status" value="1"/>
</dbReference>
<dbReference type="SUPFAM" id="SSF56104">
    <property type="entry name" value="SAICAR synthase-like"/>
    <property type="match status" value="1"/>
</dbReference>
<feature type="compositionally biased region" description="Low complexity" evidence="2">
    <location>
        <begin position="56"/>
        <end position="70"/>
    </location>
</feature>